<feature type="transmembrane region" description="Helical" evidence="1">
    <location>
        <begin position="89"/>
        <end position="108"/>
    </location>
</feature>
<evidence type="ECO:0008006" key="4">
    <source>
        <dbReference type="Google" id="ProtNLM"/>
    </source>
</evidence>
<dbReference type="Proteomes" id="UP000612808">
    <property type="component" value="Unassembled WGS sequence"/>
</dbReference>
<organism evidence="2 3">
    <name type="scientific">Actinocatenispora rupis</name>
    <dbReference type="NCBI Taxonomy" id="519421"/>
    <lineage>
        <taxon>Bacteria</taxon>
        <taxon>Bacillati</taxon>
        <taxon>Actinomycetota</taxon>
        <taxon>Actinomycetes</taxon>
        <taxon>Micromonosporales</taxon>
        <taxon>Micromonosporaceae</taxon>
        <taxon>Actinocatenispora</taxon>
    </lineage>
</organism>
<accession>A0A8J3JFW5</accession>
<name>A0A8J3JFW5_9ACTN</name>
<reference evidence="2" key="1">
    <citation type="submission" date="2021-01" db="EMBL/GenBank/DDBJ databases">
        <title>Whole genome shotgun sequence of Actinocatenispora rupis NBRC 107355.</title>
        <authorList>
            <person name="Komaki H."/>
            <person name="Tamura T."/>
        </authorList>
    </citation>
    <scope>NUCLEOTIDE SEQUENCE</scope>
    <source>
        <strain evidence="2">NBRC 107355</strain>
    </source>
</reference>
<keyword evidence="1" id="KW-0812">Transmembrane</keyword>
<sequence>MGGSVVLACALMAVVLYRSDLETLSWLAGVGSFLVAVPSLVLAIGLARTPTTTAAPPADGRPAGSADIALPERFELSTPAIRASERASAALRAAAAGVGILAGLMVLTSFLGRLRGALADMEQNPGGAAFFLGLFLVALPVSAAHGICRPADLIVDIDHLRVTDERRLRLKDKSFTLKWKSMETIRLVAAPRGSAELLVVTYRNTSKGARRAAELSLPESHGGYVVASLELGRAVPERLTQAARLREALALVGGVKFRN</sequence>
<keyword evidence="1" id="KW-0472">Membrane</keyword>
<gene>
    <name evidence="2" type="ORF">Aru02nite_50370</name>
</gene>
<feature type="transmembrane region" description="Helical" evidence="1">
    <location>
        <begin position="28"/>
        <end position="47"/>
    </location>
</feature>
<dbReference type="EMBL" id="BOMB01000029">
    <property type="protein sequence ID" value="GID14148.1"/>
    <property type="molecule type" value="Genomic_DNA"/>
</dbReference>
<keyword evidence="1" id="KW-1133">Transmembrane helix</keyword>
<proteinExistence type="predicted"/>
<keyword evidence="3" id="KW-1185">Reference proteome</keyword>
<evidence type="ECO:0000313" key="3">
    <source>
        <dbReference type="Proteomes" id="UP000612808"/>
    </source>
</evidence>
<evidence type="ECO:0000256" key="1">
    <source>
        <dbReference type="SAM" id="Phobius"/>
    </source>
</evidence>
<protein>
    <recommendedName>
        <fullName evidence="4">PH domain-containing protein</fullName>
    </recommendedName>
</protein>
<feature type="transmembrane region" description="Helical" evidence="1">
    <location>
        <begin position="128"/>
        <end position="148"/>
    </location>
</feature>
<dbReference type="AlphaFoldDB" id="A0A8J3JFW5"/>
<evidence type="ECO:0000313" key="2">
    <source>
        <dbReference type="EMBL" id="GID14148.1"/>
    </source>
</evidence>
<comment type="caution">
    <text evidence="2">The sequence shown here is derived from an EMBL/GenBank/DDBJ whole genome shotgun (WGS) entry which is preliminary data.</text>
</comment>